<keyword evidence="3 5" id="KW-1133">Transmembrane helix</keyword>
<evidence type="ECO:0000256" key="2">
    <source>
        <dbReference type="ARBA" id="ARBA00022692"/>
    </source>
</evidence>
<dbReference type="GO" id="GO:0044877">
    <property type="term" value="F:protein-containing complex binding"/>
    <property type="evidence" value="ECO:0007669"/>
    <property type="project" value="TreeGrafter"/>
</dbReference>
<keyword evidence="8" id="KW-1185">Reference proteome</keyword>
<dbReference type="InterPro" id="IPR005821">
    <property type="entry name" value="Ion_trans_dom"/>
</dbReference>
<dbReference type="Proteomes" id="UP001054945">
    <property type="component" value="Unassembled WGS sequence"/>
</dbReference>
<dbReference type="PANTHER" id="PTHR45638:SF7">
    <property type="entry name" value="CYCLIC NUCLEOTIDE-GATED ION CHANNEL-LIKE, ISOFORM E"/>
    <property type="match status" value="1"/>
</dbReference>
<feature type="transmembrane region" description="Helical" evidence="5">
    <location>
        <begin position="32"/>
        <end position="53"/>
    </location>
</feature>
<feature type="domain" description="Ion transport" evidence="6">
    <location>
        <begin position="5"/>
        <end position="105"/>
    </location>
</feature>
<dbReference type="PANTHER" id="PTHR45638">
    <property type="entry name" value="CYCLIC NUCLEOTIDE-GATED CATION CHANNEL SUBUNIT A"/>
    <property type="match status" value="1"/>
</dbReference>
<keyword evidence="4 5" id="KW-0472">Membrane</keyword>
<evidence type="ECO:0000259" key="6">
    <source>
        <dbReference type="Pfam" id="PF00520"/>
    </source>
</evidence>
<comment type="subcellular location">
    <subcellularLocation>
        <location evidence="1">Membrane</location>
        <topology evidence="1">Multi-pass membrane protein</topology>
    </subcellularLocation>
</comment>
<sequence>MRIYFRFLKARRIYKFYYAVESRTAYPNLWRVANLIHVLLLLAHWFGCFYYMLSELEGFKGNWAYKHPESPEHSPLVRKYLGSVYWSTLTLTTIGDLATPPQTYSEWRLFHVQHCCNSFDF</sequence>
<evidence type="ECO:0000313" key="8">
    <source>
        <dbReference type="Proteomes" id="UP001054945"/>
    </source>
</evidence>
<dbReference type="GO" id="GO:0016020">
    <property type="term" value="C:membrane"/>
    <property type="evidence" value="ECO:0007669"/>
    <property type="project" value="UniProtKB-SubCell"/>
</dbReference>
<dbReference type="AlphaFoldDB" id="A0AAV4MJC7"/>
<evidence type="ECO:0000256" key="5">
    <source>
        <dbReference type="SAM" id="Phobius"/>
    </source>
</evidence>
<evidence type="ECO:0000256" key="1">
    <source>
        <dbReference type="ARBA" id="ARBA00004141"/>
    </source>
</evidence>
<comment type="caution">
    <text evidence="7">The sequence shown here is derived from an EMBL/GenBank/DDBJ whole genome shotgun (WGS) entry which is preliminary data.</text>
</comment>
<dbReference type="Gene3D" id="1.10.287.70">
    <property type="match status" value="1"/>
</dbReference>
<dbReference type="EMBL" id="BPLR01002319">
    <property type="protein sequence ID" value="GIX72478.1"/>
    <property type="molecule type" value="Genomic_DNA"/>
</dbReference>
<reference evidence="7 8" key="1">
    <citation type="submission" date="2021-06" db="EMBL/GenBank/DDBJ databases">
        <title>Caerostris extrusa draft genome.</title>
        <authorList>
            <person name="Kono N."/>
            <person name="Arakawa K."/>
        </authorList>
    </citation>
    <scope>NUCLEOTIDE SEQUENCE [LARGE SCALE GENOMIC DNA]</scope>
</reference>
<evidence type="ECO:0000313" key="7">
    <source>
        <dbReference type="EMBL" id="GIX72478.1"/>
    </source>
</evidence>
<dbReference type="SUPFAM" id="SSF81324">
    <property type="entry name" value="Voltage-gated potassium channels"/>
    <property type="match status" value="1"/>
</dbReference>
<accession>A0AAV4MJC7</accession>
<proteinExistence type="predicted"/>
<dbReference type="Pfam" id="PF00520">
    <property type="entry name" value="Ion_trans"/>
    <property type="match status" value="1"/>
</dbReference>
<name>A0AAV4MJC7_CAEEX</name>
<evidence type="ECO:0000256" key="4">
    <source>
        <dbReference type="ARBA" id="ARBA00023136"/>
    </source>
</evidence>
<evidence type="ECO:0000256" key="3">
    <source>
        <dbReference type="ARBA" id="ARBA00022989"/>
    </source>
</evidence>
<dbReference type="GO" id="GO:0005221">
    <property type="term" value="F:intracellularly cyclic nucleotide-activated monoatomic cation channel activity"/>
    <property type="evidence" value="ECO:0007669"/>
    <property type="project" value="InterPro"/>
</dbReference>
<dbReference type="InterPro" id="IPR050866">
    <property type="entry name" value="CNG_cation_channel"/>
</dbReference>
<protein>
    <submittedName>
        <fullName evidence="7">Cyclic nucleotide-gated cation channel alpha-3</fullName>
    </submittedName>
</protein>
<organism evidence="7 8">
    <name type="scientific">Caerostris extrusa</name>
    <name type="common">Bark spider</name>
    <name type="synonym">Caerostris bankana</name>
    <dbReference type="NCBI Taxonomy" id="172846"/>
    <lineage>
        <taxon>Eukaryota</taxon>
        <taxon>Metazoa</taxon>
        <taxon>Ecdysozoa</taxon>
        <taxon>Arthropoda</taxon>
        <taxon>Chelicerata</taxon>
        <taxon>Arachnida</taxon>
        <taxon>Araneae</taxon>
        <taxon>Araneomorphae</taxon>
        <taxon>Entelegynae</taxon>
        <taxon>Araneoidea</taxon>
        <taxon>Araneidae</taxon>
        <taxon>Caerostris</taxon>
    </lineage>
</organism>
<keyword evidence="2 5" id="KW-0812">Transmembrane</keyword>
<gene>
    <name evidence="7" type="primary">CNGA3</name>
    <name evidence="7" type="ORF">CEXT_311931</name>
</gene>